<dbReference type="eggNOG" id="KOG0778">
    <property type="taxonomic scope" value="Eukaryota"/>
</dbReference>
<feature type="compositionally biased region" description="Polar residues" evidence="1">
    <location>
        <begin position="609"/>
        <end position="621"/>
    </location>
</feature>
<dbReference type="AlphaFoldDB" id="A0A0E0K095"/>
<feature type="compositionally biased region" description="Polar residues" evidence="1">
    <location>
        <begin position="521"/>
        <end position="535"/>
    </location>
</feature>
<accession>A0A0E0K095</accession>
<feature type="compositionally biased region" description="Basic residues" evidence="1">
    <location>
        <begin position="1"/>
        <end position="11"/>
    </location>
</feature>
<protein>
    <recommendedName>
        <fullName evidence="4">Aminotransferase-like plant mobile domain-containing protein</fullName>
    </recommendedName>
</protein>
<dbReference type="EnsemblPlants" id="OPUNC02G16130.1">
    <property type="protein sequence ID" value="OPUNC02G16130.1"/>
    <property type="gene ID" value="OPUNC02G16130"/>
</dbReference>
<feature type="region of interest" description="Disordered" evidence="1">
    <location>
        <begin position="1"/>
        <end position="39"/>
    </location>
</feature>
<dbReference type="STRING" id="4537.A0A0E0K095"/>
<dbReference type="Proteomes" id="UP000026962">
    <property type="component" value="Chromosome 2"/>
</dbReference>
<dbReference type="OMA" id="LACWIVK"/>
<feature type="region of interest" description="Disordered" evidence="1">
    <location>
        <begin position="609"/>
        <end position="628"/>
    </location>
</feature>
<reference evidence="2" key="2">
    <citation type="submission" date="2018-05" db="EMBL/GenBank/DDBJ databases">
        <title>OpunRS2 (Oryza punctata Reference Sequence Version 2).</title>
        <authorList>
            <person name="Zhang J."/>
            <person name="Kudrna D."/>
            <person name="Lee S."/>
            <person name="Talag J."/>
            <person name="Welchert J."/>
            <person name="Wing R.A."/>
        </authorList>
    </citation>
    <scope>NUCLEOTIDE SEQUENCE [LARGE SCALE GENOMIC DNA]</scope>
</reference>
<evidence type="ECO:0000313" key="2">
    <source>
        <dbReference type="EnsemblPlants" id="OPUNC02G16130.1"/>
    </source>
</evidence>
<dbReference type="SUPFAM" id="SSF54001">
    <property type="entry name" value="Cysteine proteinases"/>
    <property type="match status" value="1"/>
</dbReference>
<dbReference type="HOGENOM" id="CLU_007688_0_0_1"/>
<proteinExistence type="predicted"/>
<dbReference type="InterPro" id="IPR038765">
    <property type="entry name" value="Papain-like_cys_pep_sf"/>
</dbReference>
<name>A0A0E0K095_ORYPU</name>
<dbReference type="PANTHER" id="PTHR34835">
    <property type="entry name" value="OS07G0283600 PROTEIN-RELATED"/>
    <property type="match status" value="1"/>
</dbReference>
<dbReference type="PANTHER" id="PTHR34835:SF60">
    <property type="entry name" value="OS10G0490300 PROTEIN"/>
    <property type="match status" value="1"/>
</dbReference>
<evidence type="ECO:0000313" key="3">
    <source>
        <dbReference type="Proteomes" id="UP000026962"/>
    </source>
</evidence>
<evidence type="ECO:0008006" key="4">
    <source>
        <dbReference type="Google" id="ProtNLM"/>
    </source>
</evidence>
<keyword evidence="3" id="KW-1185">Reference proteome</keyword>
<sequence length="831" mass="93237">MPHIHKSRLGKKPIEVVSDEGEDIHVDPENGSDSASDCDEIPPHAEIDGLLFELHRKMDKKTKVAMKTDPSFSRFSSKYFSEVLSSLSPDQNYVPKKLACWIVKHVDVKSSQIILKDKVIPVSKESVSVILGLPLGGLEFRKDLDVGKQFILSKYGNNIFPSVRFFGDKFIRREIMSKDEVITSFLIVALACFLCPNSSLVPSTKYLTIFEDVDELKSYDWCKFVFDWMMSGISKFQKFNSLGGCLYLWAVLYLDFVEFGDKNVPIGAPHLAFWTKDMICFYSELDKVDDDNFGLRPIKDFNATSYFKAVSPPNRSSSFRAKLDCTVGTMLPDNFKEKLCSIVFNHSSANHGSNSESCEDVVITVLRLLCEESSSRIADENNENIADGQNLPCAAIQNEKEGVDYDIHSNDDNDGFYLVNDDHIVLSKSPARISSSPKSSCDGCLVTPDAGYLKNCNSAFHLSHSASAAAALRNVANKMKSRMSLVNDVGRRGVLFPDSVPSFIMHHSGSTGPSKIHSHPSKNQDTENASPKSQSAISFRSLDDIPNHLISNNCYEESNRSHHSQNVNKMVFNDIINSPDVEYLGQSTLPEYCKKICVQTDELYNNKNNLTSNTREFSSTGGKLPPHGPRRVLVPSKNACDPFVNPIRRRFPVSDHEKRYFVAICRLADSTKWHCYDAVDIDNAKAKFSSFGHSLMKGGHELLLTDLTCADLEKIERSFVGAASARKLHLCDMCGILMRALQLIFVLLREYVQVFQSKATDICDSGIFVMKSIELWSPRIVLSNEFSKDDINNIRIQYANQIFFHPKNKMLQTEVEQVVLNWVDPGPLDAN</sequence>
<reference evidence="2" key="1">
    <citation type="submission" date="2015-04" db="UniProtKB">
        <authorList>
            <consortium name="EnsemblPlants"/>
        </authorList>
    </citation>
    <scope>IDENTIFICATION</scope>
</reference>
<dbReference type="Gramene" id="OPUNC02G16130.1">
    <property type="protein sequence ID" value="OPUNC02G16130.1"/>
    <property type="gene ID" value="OPUNC02G16130"/>
</dbReference>
<organism evidence="2">
    <name type="scientific">Oryza punctata</name>
    <name type="common">Red rice</name>
    <dbReference type="NCBI Taxonomy" id="4537"/>
    <lineage>
        <taxon>Eukaryota</taxon>
        <taxon>Viridiplantae</taxon>
        <taxon>Streptophyta</taxon>
        <taxon>Embryophyta</taxon>
        <taxon>Tracheophyta</taxon>
        <taxon>Spermatophyta</taxon>
        <taxon>Magnoliopsida</taxon>
        <taxon>Liliopsida</taxon>
        <taxon>Poales</taxon>
        <taxon>Poaceae</taxon>
        <taxon>BOP clade</taxon>
        <taxon>Oryzoideae</taxon>
        <taxon>Oryzeae</taxon>
        <taxon>Oryzinae</taxon>
        <taxon>Oryza</taxon>
    </lineage>
</organism>
<feature type="region of interest" description="Disordered" evidence="1">
    <location>
        <begin position="507"/>
        <end position="535"/>
    </location>
</feature>
<evidence type="ECO:0000256" key="1">
    <source>
        <dbReference type="SAM" id="MobiDB-lite"/>
    </source>
</evidence>